<dbReference type="AlphaFoldDB" id="A0A345CRM2"/>
<evidence type="ECO:0000313" key="3">
    <source>
        <dbReference type="Proteomes" id="UP000264980"/>
    </source>
</evidence>
<evidence type="ECO:0000313" key="2">
    <source>
        <dbReference type="EMBL" id="AXF76645.1"/>
    </source>
</evidence>
<dbReference type="EMBL" id="CP013970">
    <property type="protein sequence ID" value="AXF76645.1"/>
    <property type="molecule type" value="Genomic_DNA"/>
</dbReference>
<name>A0A345CRM2_9GAMM</name>
<sequence>MGTPTGNYVTFTKGLGRGSDYFGPCEVCGKHVSETFVARVKREWKRENGELYYGCAPSLYGHEKCVTKR</sequence>
<reference evidence="1 3" key="1">
    <citation type="submission" date="2016-01" db="EMBL/GenBank/DDBJ databases">
        <authorList>
            <person name="Oliw E.H."/>
        </authorList>
    </citation>
    <scope>NUCLEOTIDE SEQUENCE [LARGE SCALE GENOMIC DNA]</scope>
    <source>
        <strain evidence="1 3">MDcuke</strain>
    </source>
</reference>
<evidence type="ECO:0000313" key="1">
    <source>
        <dbReference type="EMBL" id="AXF76089.1"/>
    </source>
</evidence>
<proteinExistence type="predicted"/>
<organism evidence="1 3">
    <name type="scientific">Erwinia tracheiphila</name>
    <dbReference type="NCBI Taxonomy" id="65700"/>
    <lineage>
        <taxon>Bacteria</taxon>
        <taxon>Pseudomonadati</taxon>
        <taxon>Pseudomonadota</taxon>
        <taxon>Gammaproteobacteria</taxon>
        <taxon>Enterobacterales</taxon>
        <taxon>Erwiniaceae</taxon>
        <taxon>Erwinia</taxon>
    </lineage>
</organism>
<accession>A0A345CRM2</accession>
<gene>
    <name evidence="1" type="ORF">AV903_08545</name>
    <name evidence="2" type="ORF">AV903_12295</name>
</gene>
<dbReference type="Proteomes" id="UP000264980">
    <property type="component" value="Chromosome"/>
</dbReference>
<protein>
    <submittedName>
        <fullName evidence="1">Uncharacterized protein</fullName>
    </submittedName>
</protein>
<dbReference type="EMBL" id="CP013970">
    <property type="protein sequence ID" value="AXF76089.1"/>
    <property type="molecule type" value="Genomic_DNA"/>
</dbReference>